<dbReference type="InterPro" id="IPR011051">
    <property type="entry name" value="RmlC_Cupin_sf"/>
</dbReference>
<dbReference type="PANTHER" id="PTHR43212:SF3">
    <property type="entry name" value="QUERCETIN 2,3-DIOXYGENASE"/>
    <property type="match status" value="1"/>
</dbReference>
<dbReference type="SUPFAM" id="SSF51182">
    <property type="entry name" value="RmlC-like cupins"/>
    <property type="match status" value="1"/>
</dbReference>
<evidence type="ECO:0000313" key="2">
    <source>
        <dbReference type="EMBL" id="QEO17898.1"/>
    </source>
</evidence>
<reference evidence="2 3" key="1">
    <citation type="submission" date="2019-09" db="EMBL/GenBank/DDBJ databases">
        <title>Genome sequencing of strain KACC 21233.</title>
        <authorList>
            <person name="Heo J."/>
            <person name="Kim S.-J."/>
            <person name="Kim J.-S."/>
            <person name="Hong S.-B."/>
            <person name="Kwon S.-W."/>
        </authorList>
    </citation>
    <scope>NUCLEOTIDE SEQUENCE [LARGE SCALE GENOMIC DNA]</scope>
    <source>
        <strain evidence="2 3">KACC 21233</strain>
    </source>
</reference>
<dbReference type="Pfam" id="PF17954">
    <property type="entry name" value="Pirin_C_2"/>
    <property type="match status" value="1"/>
</dbReference>
<dbReference type="Gene3D" id="2.60.120.10">
    <property type="entry name" value="Jelly Rolls"/>
    <property type="match status" value="2"/>
</dbReference>
<name>A0A5C1YQQ2_9PROT</name>
<dbReference type="InterPro" id="IPR012093">
    <property type="entry name" value="Pirin"/>
</dbReference>
<dbReference type="InterPro" id="IPR014710">
    <property type="entry name" value="RmlC-like_jellyroll"/>
</dbReference>
<evidence type="ECO:0000259" key="1">
    <source>
        <dbReference type="Pfam" id="PF17954"/>
    </source>
</evidence>
<dbReference type="Proteomes" id="UP000324536">
    <property type="component" value="Chromosome"/>
</dbReference>
<dbReference type="InterPro" id="IPR041602">
    <property type="entry name" value="Quercetinase_C"/>
</dbReference>
<dbReference type="EMBL" id="CP043506">
    <property type="protein sequence ID" value="QEO17898.1"/>
    <property type="molecule type" value="Genomic_DNA"/>
</dbReference>
<proteinExistence type="predicted"/>
<dbReference type="AlphaFoldDB" id="A0A5C1YQQ2"/>
<dbReference type="OrthoDB" id="9780903at2"/>
<keyword evidence="3" id="KW-1185">Reference proteome</keyword>
<sequence length="246" mass="26075">MITRRRAASLGQVDTATLSLRCHFPFGSYQGAGSVHDGRLRVVNTGQLAANATYDIGPEHDVDILTWVLQGTLDTHCADTTPERIATGGLHAVMTAQGCPDLRWQAGPQGAAFLQFWILADTQGGSMAQESRPAFAELEDGGFRILASGFPEDEPEQTEAITDGAPVVLRSRSRLLHAAIRKGEGAAYQTVQGRALYLVVVSGSATIDTTRLEAGDGACLDGTPYCVIMAEENCVLLLCDTAADPA</sequence>
<dbReference type="RefSeq" id="WP_149279574.1">
    <property type="nucleotide sequence ID" value="NZ_CP043506.1"/>
</dbReference>
<feature type="domain" description="Quercetin 2,3-dioxygenase C-terminal cupin" evidence="1">
    <location>
        <begin position="166"/>
        <end position="240"/>
    </location>
</feature>
<dbReference type="PANTHER" id="PTHR43212">
    <property type="entry name" value="QUERCETIN 2,3-DIOXYGENASE"/>
    <property type="match status" value="1"/>
</dbReference>
<dbReference type="KEGG" id="acek:FLP30_09260"/>
<accession>A0A5C1YQQ2</accession>
<gene>
    <name evidence="2" type="ORF">FLP30_09260</name>
</gene>
<organism evidence="2 3">
    <name type="scientific">Acetobacter vaccinii</name>
    <dbReference type="NCBI Taxonomy" id="2592655"/>
    <lineage>
        <taxon>Bacteria</taxon>
        <taxon>Pseudomonadati</taxon>
        <taxon>Pseudomonadota</taxon>
        <taxon>Alphaproteobacteria</taxon>
        <taxon>Acetobacterales</taxon>
        <taxon>Acetobacteraceae</taxon>
        <taxon>Acetobacter</taxon>
    </lineage>
</organism>
<evidence type="ECO:0000313" key="3">
    <source>
        <dbReference type="Proteomes" id="UP000324536"/>
    </source>
</evidence>
<protein>
    <recommendedName>
        <fullName evidence="1">Quercetin 2,3-dioxygenase C-terminal cupin domain-containing protein</fullName>
    </recommendedName>
</protein>